<accession>A0A4Z2G2B7</accession>
<proteinExistence type="predicted"/>
<name>A0A4Z2G2B7_9TELE</name>
<comment type="caution">
    <text evidence="1">The sequence shown here is derived from an EMBL/GenBank/DDBJ whole genome shotgun (WGS) entry which is preliminary data.</text>
</comment>
<keyword evidence="2" id="KW-1185">Reference proteome</keyword>
<sequence length="174" mass="18647">MAAAASAVDALVVALGGKLSIQNDNPPGFGNALSCVATSDPKPADGQLPPRIWRVKPIQAPLRPRKGNIPDFTLPLVILDAKALVSASYLLLQLVPVHFIKRGVWLIFCVKILTRHFLSLSSVSARSCPEALTATFWDNAPPCLPPPPPLSFFGNPDIAGNHRLNRDDEVTVSV</sequence>
<organism evidence="1 2">
    <name type="scientific">Liparis tanakae</name>
    <name type="common">Tanaka's snailfish</name>
    <dbReference type="NCBI Taxonomy" id="230148"/>
    <lineage>
        <taxon>Eukaryota</taxon>
        <taxon>Metazoa</taxon>
        <taxon>Chordata</taxon>
        <taxon>Craniata</taxon>
        <taxon>Vertebrata</taxon>
        <taxon>Euteleostomi</taxon>
        <taxon>Actinopterygii</taxon>
        <taxon>Neopterygii</taxon>
        <taxon>Teleostei</taxon>
        <taxon>Neoteleostei</taxon>
        <taxon>Acanthomorphata</taxon>
        <taxon>Eupercaria</taxon>
        <taxon>Perciformes</taxon>
        <taxon>Cottioidei</taxon>
        <taxon>Cottales</taxon>
        <taxon>Liparidae</taxon>
        <taxon>Liparis</taxon>
    </lineage>
</organism>
<protein>
    <submittedName>
        <fullName evidence="1">Uncharacterized protein</fullName>
    </submittedName>
</protein>
<dbReference type="Proteomes" id="UP000314294">
    <property type="component" value="Unassembled WGS sequence"/>
</dbReference>
<dbReference type="AlphaFoldDB" id="A0A4Z2G2B7"/>
<gene>
    <name evidence="1" type="ORF">EYF80_042147</name>
</gene>
<dbReference type="EMBL" id="SRLO01000730">
    <property type="protein sequence ID" value="TNN47657.1"/>
    <property type="molecule type" value="Genomic_DNA"/>
</dbReference>
<evidence type="ECO:0000313" key="1">
    <source>
        <dbReference type="EMBL" id="TNN47657.1"/>
    </source>
</evidence>
<reference evidence="1 2" key="1">
    <citation type="submission" date="2019-03" db="EMBL/GenBank/DDBJ databases">
        <title>First draft genome of Liparis tanakae, snailfish: a comprehensive survey of snailfish specific genes.</title>
        <authorList>
            <person name="Kim W."/>
            <person name="Song I."/>
            <person name="Jeong J.-H."/>
            <person name="Kim D."/>
            <person name="Kim S."/>
            <person name="Ryu S."/>
            <person name="Song J.Y."/>
            <person name="Lee S.K."/>
        </authorList>
    </citation>
    <scope>NUCLEOTIDE SEQUENCE [LARGE SCALE GENOMIC DNA]</scope>
    <source>
        <tissue evidence="1">Muscle</tissue>
    </source>
</reference>
<evidence type="ECO:0000313" key="2">
    <source>
        <dbReference type="Proteomes" id="UP000314294"/>
    </source>
</evidence>